<dbReference type="NCBIfam" id="NF002634">
    <property type="entry name" value="PRK02304.1-3"/>
    <property type="match status" value="1"/>
</dbReference>
<dbReference type="HAMAP" id="MF_00004">
    <property type="entry name" value="Aden_phosphoribosyltr"/>
    <property type="match status" value="1"/>
</dbReference>
<dbReference type="UniPathway" id="UPA00588">
    <property type="reaction ID" value="UER00646"/>
</dbReference>
<dbReference type="Pfam" id="PF00156">
    <property type="entry name" value="Pribosyltran"/>
    <property type="match status" value="1"/>
</dbReference>
<reference evidence="13 14" key="1">
    <citation type="submission" date="2014-03" db="EMBL/GenBank/DDBJ databases">
        <title>Genomics of Bifidobacteria.</title>
        <authorList>
            <person name="Ventura M."/>
            <person name="Milani C."/>
            <person name="Lugli G.A."/>
        </authorList>
    </citation>
    <scope>NUCLEOTIDE SEQUENCE [LARGE SCALE GENOMIC DNA]</scope>
    <source>
        <strain evidence="13 14">LMG 21775</strain>
    </source>
</reference>
<dbReference type="Gene3D" id="3.40.50.2020">
    <property type="match status" value="1"/>
</dbReference>
<comment type="caution">
    <text evidence="13">The sequence shown here is derived from an EMBL/GenBank/DDBJ whole genome shotgun (WGS) entry which is preliminary data.</text>
</comment>
<evidence type="ECO:0000256" key="6">
    <source>
        <dbReference type="ARBA" id="ARBA00011893"/>
    </source>
</evidence>
<dbReference type="STRING" id="218140.BPSY_1565"/>
<evidence type="ECO:0000256" key="1">
    <source>
        <dbReference type="ARBA" id="ARBA00000868"/>
    </source>
</evidence>
<evidence type="ECO:0000256" key="4">
    <source>
        <dbReference type="ARBA" id="ARBA00004659"/>
    </source>
</evidence>
<dbReference type="FunFam" id="3.40.50.2020:FF:000021">
    <property type="entry name" value="Adenine phosphoribosyltransferase"/>
    <property type="match status" value="1"/>
</dbReference>
<dbReference type="EC" id="2.4.2.7" evidence="6 11"/>
<accession>A0A087CD09</accession>
<evidence type="ECO:0000256" key="7">
    <source>
        <dbReference type="ARBA" id="ARBA00022490"/>
    </source>
</evidence>
<dbReference type="EMBL" id="JGZI01000010">
    <property type="protein sequence ID" value="KFI81159.1"/>
    <property type="molecule type" value="Genomic_DNA"/>
</dbReference>
<comment type="function">
    <text evidence="2 11">Catalyzes a salvage reaction resulting in the formation of AMP, that is energically less costly than de novo synthesis.</text>
</comment>
<comment type="similarity">
    <text evidence="5 11">Belongs to the purine/pyrimidine phosphoribosyltransferase family.</text>
</comment>
<comment type="subcellular location">
    <subcellularLocation>
        <location evidence="3 11">Cytoplasm</location>
    </subcellularLocation>
</comment>
<keyword evidence="8 11" id="KW-0328">Glycosyltransferase</keyword>
<comment type="pathway">
    <text evidence="4 11">Purine metabolism; AMP biosynthesis via salvage pathway; AMP from adenine: step 1/1.</text>
</comment>
<protein>
    <recommendedName>
        <fullName evidence="6 11">Adenine phosphoribosyltransferase</fullName>
        <shortName evidence="11">APRT</shortName>
        <ecNumber evidence="6 11">2.4.2.7</ecNumber>
    </recommendedName>
</protein>
<dbReference type="NCBIfam" id="NF002636">
    <property type="entry name" value="PRK02304.1-5"/>
    <property type="match status" value="1"/>
</dbReference>
<evidence type="ECO:0000256" key="11">
    <source>
        <dbReference type="HAMAP-Rule" id="MF_00004"/>
    </source>
</evidence>
<comment type="catalytic activity">
    <reaction evidence="1 11">
        <text>AMP + diphosphate = 5-phospho-alpha-D-ribose 1-diphosphate + adenine</text>
        <dbReference type="Rhea" id="RHEA:16609"/>
        <dbReference type="ChEBI" id="CHEBI:16708"/>
        <dbReference type="ChEBI" id="CHEBI:33019"/>
        <dbReference type="ChEBI" id="CHEBI:58017"/>
        <dbReference type="ChEBI" id="CHEBI:456215"/>
        <dbReference type="EC" id="2.4.2.7"/>
    </reaction>
</comment>
<dbReference type="GO" id="GO:0044209">
    <property type="term" value="P:AMP salvage"/>
    <property type="evidence" value="ECO:0007669"/>
    <property type="project" value="UniProtKB-UniRule"/>
</dbReference>
<proteinExistence type="inferred from homology"/>
<dbReference type="GO" id="GO:0016208">
    <property type="term" value="F:AMP binding"/>
    <property type="evidence" value="ECO:0007669"/>
    <property type="project" value="TreeGrafter"/>
</dbReference>
<gene>
    <name evidence="11" type="primary">apt</name>
    <name evidence="13" type="ORF">BPSY_1565</name>
</gene>
<feature type="domain" description="Phosphoribosyltransferase" evidence="12">
    <location>
        <begin position="56"/>
        <end position="161"/>
    </location>
</feature>
<dbReference type="Proteomes" id="UP000029050">
    <property type="component" value="Unassembled WGS sequence"/>
</dbReference>
<dbReference type="GeneID" id="98300752"/>
<keyword evidence="9 11" id="KW-0808">Transferase</keyword>
<dbReference type="InterPro" id="IPR000836">
    <property type="entry name" value="PRTase_dom"/>
</dbReference>
<dbReference type="SUPFAM" id="SSF53271">
    <property type="entry name" value="PRTase-like"/>
    <property type="match status" value="1"/>
</dbReference>
<dbReference type="OrthoDB" id="9803963at2"/>
<dbReference type="RefSeq" id="WP_033496402.1">
    <property type="nucleotide sequence ID" value="NZ_BAABVZ010000003.1"/>
</dbReference>
<evidence type="ECO:0000256" key="2">
    <source>
        <dbReference type="ARBA" id="ARBA00003968"/>
    </source>
</evidence>
<dbReference type="PANTHER" id="PTHR32315">
    <property type="entry name" value="ADENINE PHOSPHORIBOSYLTRANSFERASE"/>
    <property type="match status" value="1"/>
</dbReference>
<evidence type="ECO:0000256" key="9">
    <source>
        <dbReference type="ARBA" id="ARBA00022679"/>
    </source>
</evidence>
<dbReference type="GO" id="GO:0003999">
    <property type="term" value="F:adenine phosphoribosyltransferase activity"/>
    <property type="evidence" value="ECO:0007669"/>
    <property type="project" value="UniProtKB-UniRule"/>
</dbReference>
<dbReference type="InterPro" id="IPR005764">
    <property type="entry name" value="Ade_phspho_trans"/>
</dbReference>
<dbReference type="AlphaFoldDB" id="A0A087CD09"/>
<evidence type="ECO:0000259" key="12">
    <source>
        <dbReference type="Pfam" id="PF00156"/>
    </source>
</evidence>
<dbReference type="GO" id="GO:0006168">
    <property type="term" value="P:adenine salvage"/>
    <property type="evidence" value="ECO:0007669"/>
    <property type="project" value="InterPro"/>
</dbReference>
<dbReference type="eggNOG" id="COG0503">
    <property type="taxonomic scope" value="Bacteria"/>
</dbReference>
<sequence length="193" mass="20423">MPKSDIKAGNIPSLQSEEIEYLISLFRSIPDFPKPGILFRDFMPVLADPRGLSLLIRAMLANLPVSPDEIDVVAGLEARGFLLGPAMANALGKGFIAVRKAGKLPPETLSQTYALEYGSACVEIEQDACAHGERVLVVDDLIATGGSAHAAAQLIQASGASVSGYSFVMELEGLNGRDALEQHPVSTLFSMPA</sequence>
<dbReference type="CDD" id="cd06223">
    <property type="entry name" value="PRTases_typeI"/>
    <property type="match status" value="1"/>
</dbReference>
<keyword evidence="14" id="KW-1185">Reference proteome</keyword>
<keyword evidence="10 11" id="KW-0660">Purine salvage</keyword>
<dbReference type="GO" id="GO:0002055">
    <property type="term" value="F:adenine binding"/>
    <property type="evidence" value="ECO:0007669"/>
    <property type="project" value="TreeGrafter"/>
</dbReference>
<dbReference type="GO" id="GO:0005737">
    <property type="term" value="C:cytoplasm"/>
    <property type="evidence" value="ECO:0007669"/>
    <property type="project" value="UniProtKB-SubCell"/>
</dbReference>
<dbReference type="InterPro" id="IPR050054">
    <property type="entry name" value="UPRTase/APRTase"/>
</dbReference>
<dbReference type="NCBIfam" id="TIGR01090">
    <property type="entry name" value="apt"/>
    <property type="match status" value="1"/>
</dbReference>
<evidence type="ECO:0000313" key="14">
    <source>
        <dbReference type="Proteomes" id="UP000029050"/>
    </source>
</evidence>
<comment type="subunit">
    <text evidence="11">Homodimer.</text>
</comment>
<name>A0A087CD09_9BIFI</name>
<keyword evidence="7 11" id="KW-0963">Cytoplasm</keyword>
<dbReference type="GO" id="GO:0006166">
    <property type="term" value="P:purine ribonucleoside salvage"/>
    <property type="evidence" value="ECO:0007669"/>
    <property type="project" value="UniProtKB-UniRule"/>
</dbReference>
<dbReference type="InterPro" id="IPR029057">
    <property type="entry name" value="PRTase-like"/>
</dbReference>
<evidence type="ECO:0000256" key="8">
    <source>
        <dbReference type="ARBA" id="ARBA00022676"/>
    </source>
</evidence>
<evidence type="ECO:0000256" key="10">
    <source>
        <dbReference type="ARBA" id="ARBA00022726"/>
    </source>
</evidence>
<dbReference type="PANTHER" id="PTHR32315:SF3">
    <property type="entry name" value="ADENINE PHOSPHORIBOSYLTRANSFERASE"/>
    <property type="match status" value="1"/>
</dbReference>
<evidence type="ECO:0000256" key="3">
    <source>
        <dbReference type="ARBA" id="ARBA00004496"/>
    </source>
</evidence>
<evidence type="ECO:0000313" key="13">
    <source>
        <dbReference type="EMBL" id="KFI81159.1"/>
    </source>
</evidence>
<evidence type="ECO:0000256" key="5">
    <source>
        <dbReference type="ARBA" id="ARBA00008391"/>
    </source>
</evidence>
<organism evidence="13 14">
    <name type="scientific">Bifidobacterium psychraerophilum</name>
    <dbReference type="NCBI Taxonomy" id="218140"/>
    <lineage>
        <taxon>Bacteria</taxon>
        <taxon>Bacillati</taxon>
        <taxon>Actinomycetota</taxon>
        <taxon>Actinomycetes</taxon>
        <taxon>Bifidobacteriales</taxon>
        <taxon>Bifidobacteriaceae</taxon>
        <taxon>Bifidobacterium</taxon>
    </lineage>
</organism>